<reference evidence="11" key="1">
    <citation type="submission" date="2022-12" db="EMBL/GenBank/DDBJ databases">
        <title>Paraconexibacter alkalitolerans sp. nov. and Baekduia alba sp. nov., isolated from soil and emended description of the genera Paraconexibacter (Chun et al., 2020) and Baekduia (An et al., 2020).</title>
        <authorList>
            <person name="Vieira S."/>
            <person name="Huber K.J."/>
            <person name="Geppert A."/>
            <person name="Wolf J."/>
            <person name="Neumann-Schaal M."/>
            <person name="Muesken M."/>
            <person name="Overmann J."/>
        </authorList>
    </citation>
    <scope>NUCLEOTIDE SEQUENCE</scope>
    <source>
        <strain evidence="11">AEG42_29</strain>
    </source>
</reference>
<dbReference type="SUPFAM" id="SSF52833">
    <property type="entry name" value="Thioredoxin-like"/>
    <property type="match status" value="1"/>
</dbReference>
<dbReference type="AlphaFoldDB" id="A0AAU7B2S3"/>
<dbReference type="NCBIfam" id="TIGR01068">
    <property type="entry name" value="thioredoxin"/>
    <property type="match status" value="1"/>
</dbReference>
<name>A0AAU7B2S3_9ACTN</name>
<dbReference type="CDD" id="cd02947">
    <property type="entry name" value="TRX_family"/>
    <property type="match status" value="1"/>
</dbReference>
<dbReference type="KEGG" id="parq:DSM112329_05221"/>
<evidence type="ECO:0000256" key="3">
    <source>
        <dbReference type="ARBA" id="ARBA00022982"/>
    </source>
</evidence>
<dbReference type="PRINTS" id="PR00421">
    <property type="entry name" value="THIOREDOXIN"/>
</dbReference>
<dbReference type="PANTHER" id="PTHR45663">
    <property type="entry name" value="GEO12009P1"/>
    <property type="match status" value="1"/>
</dbReference>
<dbReference type="PROSITE" id="PS51352">
    <property type="entry name" value="THIOREDOXIN_2"/>
    <property type="match status" value="1"/>
</dbReference>
<gene>
    <name evidence="11" type="primary">trxA_2</name>
    <name evidence="11" type="ORF">DSM112329_05221</name>
</gene>
<feature type="active site" description="Nucleophile" evidence="8">
    <location>
        <position position="32"/>
    </location>
</feature>
<dbReference type="PANTHER" id="PTHR45663:SF11">
    <property type="entry name" value="GEO12009P1"/>
    <property type="match status" value="1"/>
</dbReference>
<dbReference type="GO" id="GO:0015035">
    <property type="term" value="F:protein-disulfide reductase activity"/>
    <property type="evidence" value="ECO:0007669"/>
    <property type="project" value="UniProtKB-UniRule"/>
</dbReference>
<evidence type="ECO:0000256" key="9">
    <source>
        <dbReference type="PIRSR" id="PIRSR000077-4"/>
    </source>
</evidence>
<feature type="active site" description="Nucleophile" evidence="8">
    <location>
        <position position="35"/>
    </location>
</feature>
<dbReference type="FunFam" id="3.40.30.10:FF:000001">
    <property type="entry name" value="Thioredoxin"/>
    <property type="match status" value="1"/>
</dbReference>
<dbReference type="Gene3D" id="3.40.30.10">
    <property type="entry name" value="Glutaredoxin"/>
    <property type="match status" value="1"/>
</dbReference>
<evidence type="ECO:0000256" key="7">
    <source>
        <dbReference type="PIRNR" id="PIRNR000077"/>
    </source>
</evidence>
<evidence type="ECO:0000259" key="10">
    <source>
        <dbReference type="PROSITE" id="PS51352"/>
    </source>
</evidence>
<evidence type="ECO:0000256" key="6">
    <source>
        <dbReference type="NCBIfam" id="TIGR01068"/>
    </source>
</evidence>
<organism evidence="11">
    <name type="scientific">Paraconexibacter sp. AEG42_29</name>
    <dbReference type="NCBI Taxonomy" id="2997339"/>
    <lineage>
        <taxon>Bacteria</taxon>
        <taxon>Bacillati</taxon>
        <taxon>Actinomycetota</taxon>
        <taxon>Thermoleophilia</taxon>
        <taxon>Solirubrobacterales</taxon>
        <taxon>Paraconexibacteraceae</taxon>
        <taxon>Paraconexibacter</taxon>
    </lineage>
</organism>
<sequence length="107" mass="11657">MGSLQDVTDSNFQAEVIESEQPVLVDFWAPWCGPCRVVGPVLEEIAGERDDLKIVKLNVDENQLVASKYGVLSIPTMILFKNGAEAKKIIGAFPKRKIEAELGSALA</sequence>
<feature type="site" description="Deprotonates C-terminal active site Cys" evidence="8">
    <location>
        <position position="26"/>
    </location>
</feature>
<feature type="site" description="Contributes to redox potential value" evidence="8">
    <location>
        <position position="33"/>
    </location>
</feature>
<dbReference type="Pfam" id="PF00085">
    <property type="entry name" value="Thioredoxin"/>
    <property type="match status" value="1"/>
</dbReference>
<dbReference type="InterPro" id="IPR017937">
    <property type="entry name" value="Thioredoxin_CS"/>
</dbReference>
<evidence type="ECO:0000256" key="8">
    <source>
        <dbReference type="PIRSR" id="PIRSR000077-1"/>
    </source>
</evidence>
<dbReference type="GO" id="GO:0005829">
    <property type="term" value="C:cytosol"/>
    <property type="evidence" value="ECO:0007669"/>
    <property type="project" value="TreeGrafter"/>
</dbReference>
<keyword evidence="5 9" id="KW-0676">Redox-active center</keyword>
<evidence type="ECO:0000256" key="2">
    <source>
        <dbReference type="ARBA" id="ARBA00022448"/>
    </source>
</evidence>
<feature type="domain" description="Thioredoxin" evidence="10">
    <location>
        <begin position="1"/>
        <end position="107"/>
    </location>
</feature>
<evidence type="ECO:0000256" key="1">
    <source>
        <dbReference type="ARBA" id="ARBA00008987"/>
    </source>
</evidence>
<dbReference type="PIRSF" id="PIRSF000077">
    <property type="entry name" value="Thioredoxin"/>
    <property type="match status" value="1"/>
</dbReference>
<feature type="disulfide bond" description="Redox-active" evidence="9">
    <location>
        <begin position="32"/>
        <end position="35"/>
    </location>
</feature>
<evidence type="ECO:0000313" key="11">
    <source>
        <dbReference type="EMBL" id="XAY08321.1"/>
    </source>
</evidence>
<keyword evidence="2" id="KW-0813">Transport</keyword>
<comment type="similarity">
    <text evidence="1 7">Belongs to the thioredoxin family.</text>
</comment>
<evidence type="ECO:0000256" key="4">
    <source>
        <dbReference type="ARBA" id="ARBA00023157"/>
    </source>
</evidence>
<dbReference type="EMBL" id="CP114014">
    <property type="protein sequence ID" value="XAY08321.1"/>
    <property type="molecule type" value="Genomic_DNA"/>
</dbReference>
<dbReference type="RefSeq" id="WP_354699504.1">
    <property type="nucleotide sequence ID" value="NZ_CP114014.1"/>
</dbReference>
<proteinExistence type="inferred from homology"/>
<keyword evidence="3" id="KW-0249">Electron transport</keyword>
<dbReference type="InterPro" id="IPR036249">
    <property type="entry name" value="Thioredoxin-like_sf"/>
</dbReference>
<dbReference type="InterPro" id="IPR005746">
    <property type="entry name" value="Thioredoxin"/>
</dbReference>
<feature type="site" description="Contributes to redox potential value" evidence="8">
    <location>
        <position position="34"/>
    </location>
</feature>
<evidence type="ECO:0000256" key="5">
    <source>
        <dbReference type="ARBA" id="ARBA00023284"/>
    </source>
</evidence>
<dbReference type="InterPro" id="IPR013766">
    <property type="entry name" value="Thioredoxin_domain"/>
</dbReference>
<dbReference type="GO" id="GO:0045454">
    <property type="term" value="P:cell redox homeostasis"/>
    <property type="evidence" value="ECO:0007669"/>
    <property type="project" value="TreeGrafter"/>
</dbReference>
<dbReference type="PROSITE" id="PS00194">
    <property type="entry name" value="THIOREDOXIN_1"/>
    <property type="match status" value="1"/>
</dbReference>
<keyword evidence="4 9" id="KW-1015">Disulfide bond</keyword>
<protein>
    <recommendedName>
        <fullName evidence="6 7">Thioredoxin</fullName>
    </recommendedName>
</protein>
<accession>A0AAU7B2S3</accession>